<reference evidence="1 2" key="1">
    <citation type="submission" date="2019-07" db="EMBL/GenBank/DDBJ databases">
        <title>Genomic Encyclopedia of Archaeal and Bacterial Type Strains, Phase II (KMG-II): from individual species to whole genera.</title>
        <authorList>
            <person name="Goeker M."/>
        </authorList>
    </citation>
    <scope>NUCLEOTIDE SEQUENCE [LARGE SCALE GENOMIC DNA]</scope>
    <source>
        <strain evidence="1 2">ATCC BAA-1854</strain>
    </source>
</reference>
<gene>
    <name evidence="1" type="ORF">JN11_02438</name>
</gene>
<proteinExistence type="predicted"/>
<keyword evidence="2" id="KW-1185">Reference proteome</keyword>
<evidence type="ECO:0000313" key="2">
    <source>
        <dbReference type="Proteomes" id="UP000317010"/>
    </source>
</evidence>
<accession>A0A562U2D7</accession>
<dbReference type="RefSeq" id="WP_144912832.1">
    <property type="nucleotide sequence ID" value="NZ_VLLI01000006.1"/>
</dbReference>
<dbReference type="AlphaFoldDB" id="A0A562U2D7"/>
<comment type="caution">
    <text evidence="1">The sequence shown here is derived from an EMBL/GenBank/DDBJ whole genome shotgun (WGS) entry which is preliminary data.</text>
</comment>
<dbReference type="Proteomes" id="UP000317010">
    <property type="component" value="Unassembled WGS sequence"/>
</dbReference>
<organism evidence="1 2">
    <name type="scientific">Mucilaginibacter frigoritolerans</name>
    <dbReference type="NCBI Taxonomy" id="652788"/>
    <lineage>
        <taxon>Bacteria</taxon>
        <taxon>Pseudomonadati</taxon>
        <taxon>Bacteroidota</taxon>
        <taxon>Sphingobacteriia</taxon>
        <taxon>Sphingobacteriales</taxon>
        <taxon>Sphingobacteriaceae</taxon>
        <taxon>Mucilaginibacter</taxon>
    </lineage>
</organism>
<dbReference type="EMBL" id="VLLI01000006">
    <property type="protein sequence ID" value="TWJ00023.1"/>
    <property type="molecule type" value="Genomic_DNA"/>
</dbReference>
<evidence type="ECO:0000313" key="1">
    <source>
        <dbReference type="EMBL" id="TWJ00023.1"/>
    </source>
</evidence>
<protein>
    <submittedName>
        <fullName evidence="1">Uncharacterized protein</fullName>
    </submittedName>
</protein>
<sequence length="93" mass="10409">MYHKQLADKASKIKNINTIETNMQITVADAFQYLVASITKKNGIAKITRRIAVEVNKHGKEMSVVIITFLASCFFPAKNIINETGMVKPNNIK</sequence>
<name>A0A562U2D7_9SPHI</name>